<name>A0A2K4ZJD5_9FIRM</name>
<dbReference type="EC" id="3.2.1.22" evidence="4"/>
<dbReference type="Pfam" id="PF16499">
    <property type="entry name" value="Melibiase_2"/>
    <property type="match status" value="1"/>
</dbReference>
<dbReference type="CDD" id="cd14792">
    <property type="entry name" value="GH27"/>
    <property type="match status" value="1"/>
</dbReference>
<dbReference type="Proteomes" id="UP000236311">
    <property type="component" value="Unassembled WGS sequence"/>
</dbReference>
<dbReference type="InterPro" id="IPR013780">
    <property type="entry name" value="Glyco_hydro_b"/>
</dbReference>
<dbReference type="InterPro" id="IPR017853">
    <property type="entry name" value="GH"/>
</dbReference>
<dbReference type="PANTHER" id="PTHR11452:SF42">
    <property type="entry name" value="ALPHA-GALACTOSIDASE"/>
    <property type="match status" value="1"/>
</dbReference>
<keyword evidence="3 4" id="KW-0326">Glycosidase</keyword>
<dbReference type="InterPro" id="IPR013785">
    <property type="entry name" value="Aldolase_TIM"/>
</dbReference>
<keyword evidence="6" id="KW-1185">Reference proteome</keyword>
<dbReference type="Gene3D" id="3.20.20.70">
    <property type="entry name" value="Aldolase class I"/>
    <property type="match status" value="1"/>
</dbReference>
<evidence type="ECO:0000256" key="3">
    <source>
        <dbReference type="ARBA" id="ARBA00023295"/>
    </source>
</evidence>
<evidence type="ECO:0000256" key="4">
    <source>
        <dbReference type="RuleBase" id="RU361168"/>
    </source>
</evidence>
<dbReference type="GO" id="GO:0005975">
    <property type="term" value="P:carbohydrate metabolic process"/>
    <property type="evidence" value="ECO:0007669"/>
    <property type="project" value="InterPro"/>
</dbReference>
<organism evidence="5 6">
    <name type="scientific">Acetatifactor muris</name>
    <dbReference type="NCBI Taxonomy" id="879566"/>
    <lineage>
        <taxon>Bacteria</taxon>
        <taxon>Bacillati</taxon>
        <taxon>Bacillota</taxon>
        <taxon>Clostridia</taxon>
        <taxon>Lachnospirales</taxon>
        <taxon>Lachnospiraceae</taxon>
        <taxon>Acetatifactor</taxon>
    </lineage>
</organism>
<dbReference type="AlphaFoldDB" id="A0A2K4ZJD5"/>
<dbReference type="PANTHER" id="PTHR11452">
    <property type="entry name" value="ALPHA-GALACTOSIDASE/ALPHA-N-ACETYLGALACTOSAMINIDASE"/>
    <property type="match status" value="1"/>
</dbReference>
<dbReference type="PRINTS" id="PR00740">
    <property type="entry name" value="GLHYDRLASE27"/>
</dbReference>
<comment type="similarity">
    <text evidence="1 4">Belongs to the glycosyl hydrolase 27 family.</text>
</comment>
<protein>
    <recommendedName>
        <fullName evidence="4">Alpha-galactosidase</fullName>
        <ecNumber evidence="4">3.2.1.22</ecNumber>
    </recommendedName>
    <alternativeName>
        <fullName evidence="4">Melibiase</fullName>
    </alternativeName>
</protein>
<evidence type="ECO:0000256" key="2">
    <source>
        <dbReference type="ARBA" id="ARBA00022801"/>
    </source>
</evidence>
<dbReference type="SUPFAM" id="SSF51445">
    <property type="entry name" value="(Trans)glycosidases"/>
    <property type="match status" value="1"/>
</dbReference>
<gene>
    <name evidence="5" type="primary">agaA_2</name>
    <name evidence="5" type="ORF">AMURIS_03301</name>
</gene>
<dbReference type="SUPFAM" id="SSF51011">
    <property type="entry name" value="Glycosyl hydrolase domain"/>
    <property type="match status" value="1"/>
</dbReference>
<dbReference type="InterPro" id="IPR002241">
    <property type="entry name" value="Glyco_hydro_27"/>
</dbReference>
<evidence type="ECO:0000313" key="6">
    <source>
        <dbReference type="Proteomes" id="UP000236311"/>
    </source>
</evidence>
<accession>A0A2K4ZJD5</accession>
<keyword evidence="2 4" id="KW-0378">Hydrolase</keyword>
<dbReference type="EMBL" id="OFSM01000017">
    <property type="protein sequence ID" value="SOY30570.1"/>
    <property type="molecule type" value="Genomic_DNA"/>
</dbReference>
<dbReference type="OrthoDB" id="9807519at2"/>
<keyword evidence="4" id="KW-1015">Disulfide bond</keyword>
<proteinExistence type="inferred from homology"/>
<dbReference type="Gene3D" id="2.60.40.1180">
    <property type="entry name" value="Golgi alpha-mannosidase II"/>
    <property type="match status" value="1"/>
</dbReference>
<evidence type="ECO:0000313" key="5">
    <source>
        <dbReference type="EMBL" id="SOY30570.1"/>
    </source>
</evidence>
<dbReference type="RefSeq" id="WP_103240598.1">
    <property type="nucleotide sequence ID" value="NZ_JANJZD010000017.1"/>
</dbReference>
<evidence type="ECO:0000256" key="1">
    <source>
        <dbReference type="ARBA" id="ARBA00009743"/>
    </source>
</evidence>
<sequence>MKLTMEKAPMGWNSYDYYDTTVTEAQVKANADYMAANLKECGWEYIVVDIQWYAKDAGTQRDKYQYIPFGDMEMDEYGRYQPGVNRFPSAQGGRGFGPLAEYIHSLGLKFGIHIMRGIPRLAAHRHLPIAGTSFTAAQAADPASICGWNPDMYGVRDNEAGQAYYDSLMQMYADWGVDFIKCDDICDSWMYRNRNFGGWHETRMLQEAIGKTGRDIVLSLSPGPAQIDRAWQYEKYANMWRITDDFWDRWELLRNMFDRCELWQNHVAEGSYPDCDMLPLGKLGKGFERGERDTCFTRDEQITMMTLWCVFGSPLMVGAELTLLDDWTLSLLTRRDILKLVSNGYVGKQFEKSQDSAIWSCRNEATGERYLAFFNFQEKEQQISCNLREVEQFAGEKREVESALELWSQVEVKPAGDVLTDCVPAHGARLFLLGGKK</sequence>
<dbReference type="GO" id="GO:0004557">
    <property type="term" value="F:alpha-galactosidase activity"/>
    <property type="evidence" value="ECO:0007669"/>
    <property type="project" value="UniProtKB-EC"/>
</dbReference>
<comment type="catalytic activity">
    <reaction evidence="4">
        <text>Hydrolysis of terminal, non-reducing alpha-D-galactose residues in alpha-D-galactosides, including galactose oligosaccharides, galactomannans and galactolipids.</text>
        <dbReference type="EC" id="3.2.1.22"/>
    </reaction>
</comment>
<reference evidence="5 6" key="1">
    <citation type="submission" date="2018-01" db="EMBL/GenBank/DDBJ databases">
        <authorList>
            <person name="Gaut B.S."/>
            <person name="Morton B.R."/>
            <person name="Clegg M.T."/>
            <person name="Duvall M.R."/>
        </authorList>
    </citation>
    <scope>NUCLEOTIDE SEQUENCE [LARGE SCALE GENOMIC DNA]</scope>
    <source>
        <strain evidence="5">GP69</strain>
    </source>
</reference>